<gene>
    <name evidence="18" type="ORF">NA56DRAFT_633492</name>
</gene>
<dbReference type="FunFam" id="3.40.50.300:FF:001195">
    <property type="entry name" value="DNA repair protein rad50"/>
    <property type="match status" value="1"/>
</dbReference>
<feature type="domain" description="Rad50/SbcC-type AAA" evidence="17">
    <location>
        <begin position="6"/>
        <end position="246"/>
    </location>
</feature>
<evidence type="ECO:0000256" key="14">
    <source>
        <dbReference type="ARBA" id="ARBA00049360"/>
    </source>
</evidence>
<feature type="coiled-coil region" evidence="15">
    <location>
        <begin position="470"/>
        <end position="527"/>
    </location>
</feature>
<proteinExistence type="inferred from homology"/>
<dbReference type="GO" id="GO:0000722">
    <property type="term" value="P:telomere maintenance via recombination"/>
    <property type="evidence" value="ECO:0007669"/>
    <property type="project" value="TreeGrafter"/>
</dbReference>
<dbReference type="SUPFAM" id="SSF52540">
    <property type="entry name" value="P-loop containing nucleoside triphosphate hydrolases"/>
    <property type="match status" value="1"/>
</dbReference>
<evidence type="ECO:0000256" key="10">
    <source>
        <dbReference type="ARBA" id="ARBA00022833"/>
    </source>
</evidence>
<dbReference type="GO" id="GO:0070192">
    <property type="term" value="P:chromosome organization involved in meiotic cell cycle"/>
    <property type="evidence" value="ECO:0007669"/>
    <property type="project" value="TreeGrafter"/>
</dbReference>
<comment type="cofactor">
    <cofactor evidence="1">
        <name>Zn(2+)</name>
        <dbReference type="ChEBI" id="CHEBI:29105"/>
    </cofactor>
</comment>
<dbReference type="Pfam" id="PF13558">
    <property type="entry name" value="SbcC_Walker_B"/>
    <property type="match status" value="1"/>
</dbReference>
<keyword evidence="12" id="KW-0234">DNA repair</keyword>
<feature type="coiled-coil region" evidence="15">
    <location>
        <begin position="977"/>
        <end position="1004"/>
    </location>
</feature>
<keyword evidence="7" id="KW-0479">Metal-binding</keyword>
<dbReference type="GO" id="GO:0016887">
    <property type="term" value="F:ATP hydrolysis activity"/>
    <property type="evidence" value="ECO:0007669"/>
    <property type="project" value="InterPro"/>
</dbReference>
<evidence type="ECO:0000256" key="5">
    <source>
        <dbReference type="ARBA" id="ARBA00017893"/>
    </source>
</evidence>
<keyword evidence="19" id="KW-1185">Reference proteome</keyword>
<dbReference type="PANTHER" id="PTHR18867:SF12">
    <property type="entry name" value="DNA REPAIR PROTEIN RAD50"/>
    <property type="match status" value="1"/>
</dbReference>
<dbReference type="InterPro" id="IPR027417">
    <property type="entry name" value="P-loop_NTPase"/>
</dbReference>
<dbReference type="EMBL" id="KZ613506">
    <property type="protein sequence ID" value="PMD16399.1"/>
    <property type="molecule type" value="Genomic_DNA"/>
</dbReference>
<evidence type="ECO:0000313" key="19">
    <source>
        <dbReference type="Proteomes" id="UP000235672"/>
    </source>
</evidence>
<dbReference type="GO" id="GO:0046872">
    <property type="term" value="F:metal ion binding"/>
    <property type="evidence" value="ECO:0007669"/>
    <property type="project" value="UniProtKB-KW"/>
</dbReference>
<dbReference type="GO" id="GO:0003691">
    <property type="term" value="F:double-stranded telomeric DNA binding"/>
    <property type="evidence" value="ECO:0007669"/>
    <property type="project" value="TreeGrafter"/>
</dbReference>
<dbReference type="GO" id="GO:0051880">
    <property type="term" value="F:G-quadruplex DNA binding"/>
    <property type="evidence" value="ECO:0007669"/>
    <property type="project" value="TreeGrafter"/>
</dbReference>
<keyword evidence="8" id="KW-0227">DNA damage</keyword>
<feature type="compositionally biased region" description="Basic and acidic residues" evidence="16">
    <location>
        <begin position="344"/>
        <end position="362"/>
    </location>
</feature>
<evidence type="ECO:0000256" key="12">
    <source>
        <dbReference type="ARBA" id="ARBA00023204"/>
    </source>
</evidence>
<dbReference type="InterPro" id="IPR038729">
    <property type="entry name" value="Rad50/SbcC_AAA"/>
</dbReference>
<evidence type="ECO:0000256" key="7">
    <source>
        <dbReference type="ARBA" id="ARBA00022723"/>
    </source>
</evidence>
<protein>
    <recommendedName>
        <fullName evidence="5">DNA repair protein RAD50</fullName>
    </recommendedName>
</protein>
<evidence type="ECO:0000313" key="18">
    <source>
        <dbReference type="EMBL" id="PMD16399.1"/>
    </source>
</evidence>
<dbReference type="GO" id="GO:0043047">
    <property type="term" value="F:single-stranded telomeric DNA binding"/>
    <property type="evidence" value="ECO:0007669"/>
    <property type="project" value="TreeGrafter"/>
</dbReference>
<dbReference type="GO" id="GO:0000794">
    <property type="term" value="C:condensed nuclear chromosome"/>
    <property type="evidence" value="ECO:0007669"/>
    <property type="project" value="TreeGrafter"/>
</dbReference>
<keyword evidence="11 15" id="KW-0175">Coiled coil</keyword>
<evidence type="ECO:0000256" key="11">
    <source>
        <dbReference type="ARBA" id="ARBA00023054"/>
    </source>
</evidence>
<organism evidence="18 19">
    <name type="scientific">Hyaloscypha hepaticicola</name>
    <dbReference type="NCBI Taxonomy" id="2082293"/>
    <lineage>
        <taxon>Eukaryota</taxon>
        <taxon>Fungi</taxon>
        <taxon>Dikarya</taxon>
        <taxon>Ascomycota</taxon>
        <taxon>Pezizomycotina</taxon>
        <taxon>Leotiomycetes</taxon>
        <taxon>Helotiales</taxon>
        <taxon>Hyaloscyphaceae</taxon>
        <taxon>Hyaloscypha</taxon>
    </lineage>
</organism>
<dbReference type="OrthoDB" id="18797at2759"/>
<keyword evidence="6" id="KW-0158">Chromosome</keyword>
<evidence type="ECO:0000256" key="9">
    <source>
        <dbReference type="ARBA" id="ARBA00022801"/>
    </source>
</evidence>
<dbReference type="GO" id="GO:0030870">
    <property type="term" value="C:Mre11 complex"/>
    <property type="evidence" value="ECO:0007669"/>
    <property type="project" value="InterPro"/>
</dbReference>
<dbReference type="STRING" id="1745343.A0A2J6PQV5"/>
<evidence type="ECO:0000259" key="17">
    <source>
        <dbReference type="Pfam" id="PF13476"/>
    </source>
</evidence>
<keyword evidence="9" id="KW-0378">Hydrolase</keyword>
<comment type="similarity">
    <text evidence="4">Belongs to the SMC family. RAD50 subfamily.</text>
</comment>
<dbReference type="FunFam" id="3.40.50.300:FF:000947">
    <property type="entry name" value="DNA repair protein RAD50"/>
    <property type="match status" value="1"/>
</dbReference>
<evidence type="ECO:0000256" key="6">
    <source>
        <dbReference type="ARBA" id="ARBA00022454"/>
    </source>
</evidence>
<dbReference type="PANTHER" id="PTHR18867">
    <property type="entry name" value="RAD50"/>
    <property type="match status" value="1"/>
</dbReference>
<evidence type="ECO:0000256" key="13">
    <source>
        <dbReference type="ARBA" id="ARBA00023242"/>
    </source>
</evidence>
<comment type="catalytic activity">
    <reaction evidence="14">
        <text>ATP + H2O = ADP + phosphate + H(+)</text>
        <dbReference type="Rhea" id="RHEA:13065"/>
        <dbReference type="ChEBI" id="CHEBI:15377"/>
        <dbReference type="ChEBI" id="CHEBI:15378"/>
        <dbReference type="ChEBI" id="CHEBI:30616"/>
        <dbReference type="ChEBI" id="CHEBI:43474"/>
        <dbReference type="ChEBI" id="CHEBI:456216"/>
    </reaction>
</comment>
<dbReference type="NCBIfam" id="TIGR00606">
    <property type="entry name" value="rad50"/>
    <property type="match status" value="1"/>
</dbReference>
<comment type="subcellular location">
    <subcellularLocation>
        <location evidence="3">Chromosome</location>
    </subcellularLocation>
    <subcellularLocation>
        <location evidence="2">Nucleus</location>
    </subcellularLocation>
</comment>
<evidence type="ECO:0000256" key="16">
    <source>
        <dbReference type="SAM" id="MobiDB-lite"/>
    </source>
</evidence>
<reference evidence="18 19" key="1">
    <citation type="submission" date="2016-05" db="EMBL/GenBank/DDBJ databases">
        <title>A degradative enzymes factory behind the ericoid mycorrhizal symbiosis.</title>
        <authorList>
            <consortium name="DOE Joint Genome Institute"/>
            <person name="Martino E."/>
            <person name="Morin E."/>
            <person name="Grelet G."/>
            <person name="Kuo A."/>
            <person name="Kohler A."/>
            <person name="Daghino S."/>
            <person name="Barry K."/>
            <person name="Choi C."/>
            <person name="Cichocki N."/>
            <person name="Clum A."/>
            <person name="Copeland A."/>
            <person name="Hainaut M."/>
            <person name="Haridas S."/>
            <person name="Labutti K."/>
            <person name="Lindquist E."/>
            <person name="Lipzen A."/>
            <person name="Khouja H.-R."/>
            <person name="Murat C."/>
            <person name="Ohm R."/>
            <person name="Olson A."/>
            <person name="Spatafora J."/>
            <person name="Veneault-Fourrey C."/>
            <person name="Henrissat B."/>
            <person name="Grigoriev I."/>
            <person name="Martin F."/>
            <person name="Perotto S."/>
        </authorList>
    </citation>
    <scope>NUCLEOTIDE SEQUENCE [LARGE SCALE GENOMIC DNA]</scope>
    <source>
        <strain evidence="18 19">UAMH 7357</strain>
    </source>
</reference>
<evidence type="ECO:0000256" key="8">
    <source>
        <dbReference type="ARBA" id="ARBA00022763"/>
    </source>
</evidence>
<sequence length="1309" mass="150024">MSQIEQLRIQGIRSFDNRTAQTIHFQTPLTLIVGFNGSGKTTIIECLKYATTGQLPPNSTGGAFIHDPKLCAESEVLGQVKLQFRNASNSKLVVTRSISLTVKKSKMTQKTLDCELLMEHHGERVTMSTKVGEMNQVIPMHLGVPPAILENVIFCHQDDSLWPMSEPTKLKAKFDEIFEAQKYTKAIDAIKSMGKQHNIKLGQLVIHENNYKNLKDRAERVQKQSEALQAEIEEIREKITTVEEKIVEATEDRKEKHKRAIQALGIVDELKTKTQRAQYLEATLSDLRENFQERHESDQELQSILEQFEETMAEYSRQLAEHKDRYQELQDAADDCQRRMSSKQAERGQHQAEKESYERQLESRVQMVKNAARDHSIRGYEGDIDEDQIKDFVARIQKEARDRDLDLERITTESNEELRKTQNALSELERQRVTRTEKRLAAQQAITANNKREDLKMKEQASIDIEVGTMAALNSDLNAIKDRLEQTRSSFENASWNFKITAEDNRLAELESESNRLRDELVKSNRLAQDHAALTHQKTMAKQKQTSLNTMLSTYTDQLNEVVGSDWRPDSLEHEFQAVLDQRLQTLADAKKQQEGAHQELREQEIKLQTTRSTLSQKKVEMQKAQTAVLNSILTDDKPLNNVDDYLPELESLENERNQVRQDLDGITYVSDYYRQGLEIIKQKNCCRLCDRTFADRKEKTAAMDKIEKTLAKYVKKDLEDDLKVLEDELKTANQARSQYDLYKKLHDTEVPALEKDVERMESKKRTLVQHLEQCDNVVSEEESAKRDVEALSPTVNNITKYYLEISAAETDIARLSSQQKLSSSSLSADEIQEQSASCDERIRAVKKTRTRMVDDRDYAKAEINKLEIDLGNISNKVLTAKGLFENKQRLIKEVEELREHTKLQREIIREADEALTSLSPQFAKAKALHEDAQRRGQAKAKNVQAEKTKIGQTINGFKLIQDSINAYIEDGGPAKLAACQRAIKSLEQEAKQIKADTDQVTAATKSLMKKVDDGEHNKKIIQDNIRYRKNLRDLQLVKNDIAELEDRNVTDDYAHLLREAQRADKKWQTLQSEQGPLVGAITAKDSQLADLIEEYDREYRDAAEKYKEMHIKVETTKAAIEDMKKYSSALDSAIMKFHSLKMQEINAIAGELWRSTYQGTDVDSIMIRSENDTANTTTKRSYNYRVVMTKQDAEMDMRGRCSAGQKVLACIIIRLALAECFGQNCGVIALDEPTTNLDQDNIKALAQSLNKIIKARRQQKNFQLIVITHDEEFLREMKCTEFGDLYCRVSRNADQKSIIKEQDLIGLI</sequence>
<name>A0A2J6PQV5_9HELO</name>
<dbReference type="GO" id="GO:0006302">
    <property type="term" value="P:double-strand break repair"/>
    <property type="evidence" value="ECO:0007669"/>
    <property type="project" value="InterPro"/>
</dbReference>
<feature type="coiled-coil region" evidence="15">
    <location>
        <begin position="411"/>
        <end position="438"/>
    </location>
</feature>
<dbReference type="InterPro" id="IPR004584">
    <property type="entry name" value="Rad50_eukaryotes"/>
</dbReference>
<dbReference type="Pfam" id="PF13476">
    <property type="entry name" value="AAA_23"/>
    <property type="match status" value="1"/>
</dbReference>
<evidence type="ECO:0000256" key="4">
    <source>
        <dbReference type="ARBA" id="ARBA00009439"/>
    </source>
</evidence>
<dbReference type="GO" id="GO:0007004">
    <property type="term" value="P:telomere maintenance via telomerase"/>
    <property type="evidence" value="ECO:0007669"/>
    <property type="project" value="TreeGrafter"/>
</dbReference>
<evidence type="ECO:0000256" key="1">
    <source>
        <dbReference type="ARBA" id="ARBA00001947"/>
    </source>
</evidence>
<feature type="region of interest" description="Disordered" evidence="16">
    <location>
        <begin position="327"/>
        <end position="368"/>
    </location>
</feature>
<evidence type="ECO:0000256" key="3">
    <source>
        <dbReference type="ARBA" id="ARBA00004286"/>
    </source>
</evidence>
<dbReference type="Proteomes" id="UP000235672">
    <property type="component" value="Unassembled WGS sequence"/>
</dbReference>
<evidence type="ECO:0000256" key="15">
    <source>
        <dbReference type="SAM" id="Coils"/>
    </source>
</evidence>
<accession>A0A2J6PQV5</accession>
<keyword evidence="13" id="KW-0539">Nucleus</keyword>
<evidence type="ECO:0000256" key="2">
    <source>
        <dbReference type="ARBA" id="ARBA00004123"/>
    </source>
</evidence>
<keyword evidence="10" id="KW-0862">Zinc</keyword>
<dbReference type="Gene3D" id="3.40.50.300">
    <property type="entry name" value="P-loop containing nucleotide triphosphate hydrolases"/>
    <property type="match status" value="2"/>
</dbReference>